<evidence type="ECO:0000259" key="2">
    <source>
        <dbReference type="Pfam" id="PF04073"/>
    </source>
</evidence>
<comment type="caution">
    <text evidence="3">The sequence shown here is derived from an EMBL/GenBank/DDBJ whole genome shotgun (WGS) entry which is preliminary data.</text>
</comment>
<dbReference type="AlphaFoldDB" id="A0A9D0ZM85"/>
<comment type="similarity">
    <text evidence="1">Belongs to the PRORSD1 family.</text>
</comment>
<name>A0A9D0ZM85_9FIRM</name>
<proteinExistence type="inferred from homology"/>
<dbReference type="InterPro" id="IPR036754">
    <property type="entry name" value="YbaK/aa-tRNA-synt-asso_dom_sf"/>
</dbReference>
<dbReference type="Proteomes" id="UP000824260">
    <property type="component" value="Unassembled WGS sequence"/>
</dbReference>
<evidence type="ECO:0000256" key="1">
    <source>
        <dbReference type="ARBA" id="ARBA00010201"/>
    </source>
</evidence>
<protein>
    <submittedName>
        <fullName evidence="3">Prolyl-tRNA synthetase associated domain-containing protein</fullName>
    </submittedName>
</protein>
<dbReference type="PANTHER" id="PTHR31423:SF3">
    <property type="entry name" value="PROLYL-TRNA SYNTHETASE ASSOCIATED DOMAIN-CONTAINING PROTEIN 1-RELATED"/>
    <property type="match status" value="1"/>
</dbReference>
<reference evidence="3" key="1">
    <citation type="submission" date="2020-10" db="EMBL/GenBank/DDBJ databases">
        <authorList>
            <person name="Gilroy R."/>
        </authorList>
    </citation>
    <scope>NUCLEOTIDE SEQUENCE</scope>
    <source>
        <strain evidence="3">ChiSjej6B24-2974</strain>
    </source>
</reference>
<dbReference type="InterPro" id="IPR040285">
    <property type="entry name" value="ProX/PRXD1"/>
</dbReference>
<feature type="domain" description="YbaK/aminoacyl-tRNA synthetase-associated" evidence="2">
    <location>
        <begin position="22"/>
        <end position="147"/>
    </location>
</feature>
<dbReference type="Pfam" id="PF04073">
    <property type="entry name" value="tRNA_edit"/>
    <property type="match status" value="1"/>
</dbReference>
<reference evidence="3" key="2">
    <citation type="journal article" date="2021" name="PeerJ">
        <title>Extensive microbial diversity within the chicken gut microbiome revealed by metagenomics and culture.</title>
        <authorList>
            <person name="Gilroy R."/>
            <person name="Ravi A."/>
            <person name="Getino M."/>
            <person name="Pursley I."/>
            <person name="Horton D.L."/>
            <person name="Alikhan N.F."/>
            <person name="Baker D."/>
            <person name="Gharbi K."/>
            <person name="Hall N."/>
            <person name="Watson M."/>
            <person name="Adriaenssens E.M."/>
            <person name="Foster-Nyarko E."/>
            <person name="Jarju S."/>
            <person name="Secka A."/>
            <person name="Antonio M."/>
            <person name="Oren A."/>
            <person name="Chaudhuri R.R."/>
            <person name="La Ragione R."/>
            <person name="Hildebrand F."/>
            <person name="Pallen M.J."/>
        </authorList>
    </citation>
    <scope>NUCLEOTIDE SEQUENCE</scope>
    <source>
        <strain evidence="3">ChiSjej6B24-2974</strain>
    </source>
</reference>
<sequence length="162" mass="18227">MDKQQVLAFLSSQNIPYEITEHAAVYNMAEAAAIPMPYPEADAKNLLVRDAKREHYYMITVRGDRRVDLKAFRRQYQTRALSFATAPELMELLGLIPGAVTPLGLLNDERRRVALYLDKAFMEAPGRIGVHPNDNTATLWLKTEDLIAIVRGHGNAVHLAEL</sequence>
<dbReference type="SUPFAM" id="SSF55826">
    <property type="entry name" value="YbaK/ProRS associated domain"/>
    <property type="match status" value="1"/>
</dbReference>
<organism evidence="3 4">
    <name type="scientific">Candidatus Pullichristensenella stercorigallinarum</name>
    <dbReference type="NCBI Taxonomy" id="2840909"/>
    <lineage>
        <taxon>Bacteria</taxon>
        <taxon>Bacillati</taxon>
        <taxon>Bacillota</taxon>
        <taxon>Clostridia</taxon>
        <taxon>Candidatus Pullichristensenella</taxon>
    </lineage>
</organism>
<gene>
    <name evidence="3" type="ORF">IAA52_02845</name>
</gene>
<dbReference type="InterPro" id="IPR007214">
    <property type="entry name" value="YbaK/aa-tRNA-synth-assoc-dom"/>
</dbReference>
<evidence type="ECO:0000313" key="4">
    <source>
        <dbReference type="Proteomes" id="UP000824260"/>
    </source>
</evidence>
<dbReference type="PANTHER" id="PTHR31423">
    <property type="entry name" value="YBAK DOMAIN-CONTAINING PROTEIN"/>
    <property type="match status" value="1"/>
</dbReference>
<dbReference type="GO" id="GO:0002161">
    <property type="term" value="F:aminoacyl-tRNA deacylase activity"/>
    <property type="evidence" value="ECO:0007669"/>
    <property type="project" value="InterPro"/>
</dbReference>
<accession>A0A9D0ZM85</accession>
<dbReference type="Gene3D" id="3.90.960.10">
    <property type="entry name" value="YbaK/aminoacyl-tRNA synthetase-associated domain"/>
    <property type="match status" value="1"/>
</dbReference>
<dbReference type="EMBL" id="DVFZ01000032">
    <property type="protein sequence ID" value="HIQ82021.1"/>
    <property type="molecule type" value="Genomic_DNA"/>
</dbReference>
<evidence type="ECO:0000313" key="3">
    <source>
        <dbReference type="EMBL" id="HIQ82021.1"/>
    </source>
</evidence>
<dbReference type="CDD" id="cd04335">
    <property type="entry name" value="PrdX_deacylase"/>
    <property type="match status" value="1"/>
</dbReference>